<evidence type="ECO:0000313" key="2">
    <source>
        <dbReference type="Proteomes" id="UP000509684"/>
    </source>
</evidence>
<protein>
    <submittedName>
        <fullName evidence="1">DUF3987 domain-containing protein</fullName>
    </submittedName>
</protein>
<dbReference type="AlphaFoldDB" id="A0A7D5SDH5"/>
<dbReference type="EMBL" id="CP058708">
    <property type="protein sequence ID" value="QLH49698.1"/>
    <property type="molecule type" value="Genomic_DNA"/>
</dbReference>
<dbReference type="Proteomes" id="UP000509684">
    <property type="component" value="Chromosome"/>
</dbReference>
<gene>
    <name evidence="1" type="ORF">HWD57_07830</name>
</gene>
<dbReference type="KEGG" id="acog:HWD57_07830"/>
<organism evidence="1 2">
    <name type="scientific">Candidatus Accumulibacter cognatus</name>
    <dbReference type="NCBI Taxonomy" id="2954383"/>
    <lineage>
        <taxon>Bacteria</taxon>
        <taxon>Pseudomonadati</taxon>
        <taxon>Pseudomonadota</taxon>
        <taxon>Betaproteobacteria</taxon>
        <taxon>Candidatus Accumulibacter</taxon>
    </lineage>
</organism>
<reference evidence="1 2" key="1">
    <citation type="journal article" date="2019" name="Microbiome">
        <title>Annotated bacterial chromosomes from frame-shift-corrected long-read metagenomic data.</title>
        <authorList>
            <person name="Arumugam K."/>
            <person name="Bagci C."/>
            <person name="Bessarab I."/>
            <person name="Beier S."/>
            <person name="Buchfink B."/>
            <person name="Gorska A."/>
            <person name="Qiu G."/>
            <person name="Huson D.H."/>
            <person name="Williams R.B.H."/>
        </authorList>
    </citation>
    <scope>NUCLEOTIDE SEQUENCE [LARGE SCALE GENOMIC DNA]</scope>
    <source>
        <strain evidence="1">SSA1</strain>
    </source>
</reference>
<name>A0A7D5SDH5_9PROT</name>
<dbReference type="InterPro" id="IPR025048">
    <property type="entry name" value="DUF3987"/>
</dbReference>
<proteinExistence type="predicted"/>
<evidence type="ECO:0000313" key="1">
    <source>
        <dbReference type="EMBL" id="QLH49698.1"/>
    </source>
</evidence>
<accession>A0A7D5SDH5</accession>
<sequence>MAVLGAVAHVAMRLVDARHPKKGALPASLYILTSLVSGGRKSECFSVATAPIAKLERAAREAHKAELKRLAAEAAQAKPKDRASIKQEALPDPRTVFVDTTTQKVEHEFVNGSAPALSLSTDEGGMLLSGHSLKSETRAASLGGLTRLFDGAGVQRDRVGEGQSGFRYGVRFGLFLSAQPIVLADALRDPLMRGQGFLPRFLYAAPASLAGTRLHSESTLSRVAADDARLVAYWKTLQDMCCIPIEVDEHGGLRLPTVAMSDEAVTAWLDFYNDTERRQAKGKDFEDLGAFASRAGELAARVAAVYAAWHCCENGVALRDAMVAGDDMRRAVALVGFSLAEWRRHADGMVLGLVERDARDLLEWLHRKGWEKVTRVKIGQHCPNQLRKDIRRRNSAIEELQRRRWLIESAGGFRVVKKPTEPPAVAVSAVSAVWQGTEAARTAKKATATAEISFLPESPRRTATTTVGVAGDAAVLPTDRIESGVVEVEI</sequence>
<dbReference type="Pfam" id="PF13148">
    <property type="entry name" value="DUF3987"/>
    <property type="match status" value="1"/>
</dbReference>